<accession>A0A8T2S0I4</accession>
<reference evidence="1 2" key="1">
    <citation type="submission" date="2021-08" db="EMBL/GenBank/DDBJ databases">
        <title>WGS assembly of Ceratopteris richardii.</title>
        <authorList>
            <person name="Marchant D.B."/>
            <person name="Chen G."/>
            <person name="Jenkins J."/>
            <person name="Shu S."/>
            <person name="Leebens-Mack J."/>
            <person name="Grimwood J."/>
            <person name="Schmutz J."/>
            <person name="Soltis P."/>
            <person name="Soltis D."/>
            <person name="Chen Z.-H."/>
        </authorList>
    </citation>
    <scope>NUCLEOTIDE SEQUENCE [LARGE SCALE GENOMIC DNA]</scope>
    <source>
        <strain evidence="1">Whitten #5841</strain>
        <tissue evidence="1">Leaf</tissue>
    </source>
</reference>
<dbReference type="Proteomes" id="UP000825935">
    <property type="component" value="Chromosome 23"/>
</dbReference>
<dbReference type="OrthoDB" id="2919534at2759"/>
<evidence type="ECO:0000313" key="1">
    <source>
        <dbReference type="EMBL" id="KAH7302249.1"/>
    </source>
</evidence>
<proteinExistence type="predicted"/>
<dbReference type="EMBL" id="CM035428">
    <property type="protein sequence ID" value="KAH7302249.1"/>
    <property type="molecule type" value="Genomic_DNA"/>
</dbReference>
<keyword evidence="2" id="KW-1185">Reference proteome</keyword>
<gene>
    <name evidence="1" type="ORF">KP509_23G062300</name>
</gene>
<protein>
    <submittedName>
        <fullName evidence="1">Uncharacterized protein</fullName>
    </submittedName>
</protein>
<comment type="caution">
    <text evidence="1">The sequence shown here is derived from an EMBL/GenBank/DDBJ whole genome shotgun (WGS) entry which is preliminary data.</text>
</comment>
<evidence type="ECO:0000313" key="2">
    <source>
        <dbReference type="Proteomes" id="UP000825935"/>
    </source>
</evidence>
<dbReference type="AlphaFoldDB" id="A0A8T2S0I4"/>
<sequence>MADQSRVQPVWLVLFNITFVVLELKGINLDYNLLLVRPWLRNAKVRQNWDEKTITFRRGNAKFSIPLDEEHHCLLEQKPVLAEPPHMLDGLEEDEEQQFLEANRDLLSFGVVDVNSIISSEWDNMDAVVCMESLELQA</sequence>
<name>A0A8T2S0I4_CERRI</name>
<organism evidence="1 2">
    <name type="scientific">Ceratopteris richardii</name>
    <name type="common">Triangle waterfern</name>
    <dbReference type="NCBI Taxonomy" id="49495"/>
    <lineage>
        <taxon>Eukaryota</taxon>
        <taxon>Viridiplantae</taxon>
        <taxon>Streptophyta</taxon>
        <taxon>Embryophyta</taxon>
        <taxon>Tracheophyta</taxon>
        <taxon>Polypodiopsida</taxon>
        <taxon>Polypodiidae</taxon>
        <taxon>Polypodiales</taxon>
        <taxon>Pteridineae</taxon>
        <taxon>Pteridaceae</taxon>
        <taxon>Parkerioideae</taxon>
        <taxon>Ceratopteris</taxon>
    </lineage>
</organism>